<gene>
    <name evidence="1" type="ORF">HPB47_006915</name>
</gene>
<dbReference type="EMBL" id="JABSTQ010011011">
    <property type="protein sequence ID" value="KAG0415910.1"/>
    <property type="molecule type" value="Genomic_DNA"/>
</dbReference>
<sequence length="161" mass="19024">MVLERLAWHCSLFHPLPPTQIGFRSHLCTLDAMVLIYDDVYAQPSRVQLRTIVGQICLHLNGKPVPRPRYLRVLGFWLQDDGKWNVWLSRLHTQLYNIYHVLQRIARSNQGFREDQLRRVTEALVYSRVMYHGFRVTPAFRGMRQPTPWPVTSYQDPLVPE</sequence>
<organism evidence="1 2">
    <name type="scientific">Ixodes persulcatus</name>
    <name type="common">Taiga tick</name>
    <dbReference type="NCBI Taxonomy" id="34615"/>
    <lineage>
        <taxon>Eukaryota</taxon>
        <taxon>Metazoa</taxon>
        <taxon>Ecdysozoa</taxon>
        <taxon>Arthropoda</taxon>
        <taxon>Chelicerata</taxon>
        <taxon>Arachnida</taxon>
        <taxon>Acari</taxon>
        <taxon>Parasitiformes</taxon>
        <taxon>Ixodida</taxon>
        <taxon>Ixodoidea</taxon>
        <taxon>Ixodidae</taxon>
        <taxon>Ixodinae</taxon>
        <taxon>Ixodes</taxon>
    </lineage>
</organism>
<evidence type="ECO:0000313" key="2">
    <source>
        <dbReference type="Proteomes" id="UP000805193"/>
    </source>
</evidence>
<reference evidence="1 2" key="1">
    <citation type="journal article" date="2020" name="Cell">
        <title>Large-Scale Comparative Analyses of Tick Genomes Elucidate Their Genetic Diversity and Vector Capacities.</title>
        <authorList>
            <consortium name="Tick Genome and Microbiome Consortium (TIGMIC)"/>
            <person name="Jia N."/>
            <person name="Wang J."/>
            <person name="Shi W."/>
            <person name="Du L."/>
            <person name="Sun Y."/>
            <person name="Zhan W."/>
            <person name="Jiang J.F."/>
            <person name="Wang Q."/>
            <person name="Zhang B."/>
            <person name="Ji P."/>
            <person name="Bell-Sakyi L."/>
            <person name="Cui X.M."/>
            <person name="Yuan T.T."/>
            <person name="Jiang B.G."/>
            <person name="Yang W.F."/>
            <person name="Lam T.T."/>
            <person name="Chang Q.C."/>
            <person name="Ding S.J."/>
            <person name="Wang X.J."/>
            <person name="Zhu J.G."/>
            <person name="Ruan X.D."/>
            <person name="Zhao L."/>
            <person name="Wei J.T."/>
            <person name="Ye R.Z."/>
            <person name="Que T.C."/>
            <person name="Du C.H."/>
            <person name="Zhou Y.H."/>
            <person name="Cheng J.X."/>
            <person name="Dai P.F."/>
            <person name="Guo W.B."/>
            <person name="Han X.H."/>
            <person name="Huang E.J."/>
            <person name="Li L.F."/>
            <person name="Wei W."/>
            <person name="Gao Y.C."/>
            <person name="Liu J.Z."/>
            <person name="Shao H.Z."/>
            <person name="Wang X."/>
            <person name="Wang C.C."/>
            <person name="Yang T.C."/>
            <person name="Huo Q.B."/>
            <person name="Li W."/>
            <person name="Chen H.Y."/>
            <person name="Chen S.E."/>
            <person name="Zhou L.G."/>
            <person name="Ni X.B."/>
            <person name="Tian J.H."/>
            <person name="Sheng Y."/>
            <person name="Liu T."/>
            <person name="Pan Y.S."/>
            <person name="Xia L.Y."/>
            <person name="Li J."/>
            <person name="Zhao F."/>
            <person name="Cao W.C."/>
        </authorList>
    </citation>
    <scope>NUCLEOTIDE SEQUENCE [LARGE SCALE GENOMIC DNA]</scope>
    <source>
        <strain evidence="1">Iper-2018</strain>
    </source>
</reference>
<proteinExistence type="predicted"/>
<dbReference type="Proteomes" id="UP000805193">
    <property type="component" value="Unassembled WGS sequence"/>
</dbReference>
<keyword evidence="2" id="KW-1185">Reference proteome</keyword>
<evidence type="ECO:0000313" key="1">
    <source>
        <dbReference type="EMBL" id="KAG0415910.1"/>
    </source>
</evidence>
<comment type="caution">
    <text evidence="1">The sequence shown here is derived from an EMBL/GenBank/DDBJ whole genome shotgun (WGS) entry which is preliminary data.</text>
</comment>
<accession>A0AC60P914</accession>
<protein>
    <submittedName>
        <fullName evidence="1">Uncharacterized protein</fullName>
    </submittedName>
</protein>
<name>A0AC60P914_IXOPE</name>